<dbReference type="EMBL" id="GBRH01271994">
    <property type="protein sequence ID" value="JAD25901.1"/>
    <property type="molecule type" value="Transcribed_RNA"/>
</dbReference>
<evidence type="ECO:0000313" key="1">
    <source>
        <dbReference type="EMBL" id="JAD25901.1"/>
    </source>
</evidence>
<proteinExistence type="predicted"/>
<protein>
    <submittedName>
        <fullName evidence="1">Uncharacterized protein</fullName>
    </submittedName>
</protein>
<name>A0A0A8YIT1_ARUDO</name>
<reference evidence="1" key="1">
    <citation type="submission" date="2014-09" db="EMBL/GenBank/DDBJ databases">
        <authorList>
            <person name="Magalhaes I.L.F."/>
            <person name="Oliveira U."/>
            <person name="Santos F.R."/>
            <person name="Vidigal T.H.D.A."/>
            <person name="Brescovit A.D."/>
            <person name="Santos A.J."/>
        </authorList>
    </citation>
    <scope>NUCLEOTIDE SEQUENCE</scope>
    <source>
        <tissue evidence="1">Shoot tissue taken approximately 20 cm above the soil surface</tissue>
    </source>
</reference>
<sequence>MCTLFTNAINIRAIARVSEPFYLIMHSYVMLWAVGFKRGSTVAGDTSVT</sequence>
<organism evidence="1">
    <name type="scientific">Arundo donax</name>
    <name type="common">Giant reed</name>
    <name type="synonym">Donax arundinaceus</name>
    <dbReference type="NCBI Taxonomy" id="35708"/>
    <lineage>
        <taxon>Eukaryota</taxon>
        <taxon>Viridiplantae</taxon>
        <taxon>Streptophyta</taxon>
        <taxon>Embryophyta</taxon>
        <taxon>Tracheophyta</taxon>
        <taxon>Spermatophyta</taxon>
        <taxon>Magnoliopsida</taxon>
        <taxon>Liliopsida</taxon>
        <taxon>Poales</taxon>
        <taxon>Poaceae</taxon>
        <taxon>PACMAD clade</taxon>
        <taxon>Arundinoideae</taxon>
        <taxon>Arundineae</taxon>
        <taxon>Arundo</taxon>
    </lineage>
</organism>
<accession>A0A0A8YIT1</accession>
<dbReference type="AlphaFoldDB" id="A0A0A8YIT1"/>
<reference evidence="1" key="2">
    <citation type="journal article" date="2015" name="Data Brief">
        <title>Shoot transcriptome of the giant reed, Arundo donax.</title>
        <authorList>
            <person name="Barrero R.A."/>
            <person name="Guerrero F.D."/>
            <person name="Moolhuijzen P."/>
            <person name="Goolsby J.A."/>
            <person name="Tidwell J."/>
            <person name="Bellgard S.E."/>
            <person name="Bellgard M.I."/>
        </authorList>
    </citation>
    <scope>NUCLEOTIDE SEQUENCE</scope>
    <source>
        <tissue evidence="1">Shoot tissue taken approximately 20 cm above the soil surface</tissue>
    </source>
</reference>